<evidence type="ECO:0000313" key="3">
    <source>
        <dbReference type="Proteomes" id="UP000020467"/>
    </source>
</evidence>
<sequence length="394" mass="44730">MSQNGGTVGTEYPDYTEHGRQYGSFGRGRYLFPVDELEKDRLDIFHHLITKARGGLWEVPLPAKPHVLDLGTGTGIWAIDVGDKLYVNEDQRAQVLGLDLSLIQPKLIPTCVRFERADVEGPLPAPEQTFDLVHIQMLLGSIRDWPDLYRKSFRHIKPGGYIEQVEIEWIPRSDDNTIVPDSPLAVWGMNFRSAMHRYGQPIDIIDTKKELHAAGFTDITEKMIRLPTNPWSQNPMEEELGRWFNLGLTHCLEGLTLAPFIQVERWPKHDVDRLVDELKKDICRLNVHAYCRIVLIAGRRLPRVTSRLTGWEQTAGDFPAVTLPSHVHIQNGMRQASNIRHLSPKQDISSGTSERFVFCTITSRLLECQKYDLVALAPSCQQASVLAATHATFR</sequence>
<name>A0A010RGL4_9PEZI</name>
<dbReference type="KEGG" id="cfj:CFIO01_13370"/>
<dbReference type="STRING" id="1445577.A0A010RGL4"/>
<accession>A0A010RGL4</accession>
<evidence type="ECO:0000313" key="2">
    <source>
        <dbReference type="EMBL" id="EXF76954.1"/>
    </source>
</evidence>
<dbReference type="OrthoDB" id="2013972at2759"/>
<dbReference type="GO" id="GO:0008168">
    <property type="term" value="F:methyltransferase activity"/>
    <property type="evidence" value="ECO:0007669"/>
    <property type="project" value="UniProtKB-KW"/>
</dbReference>
<dbReference type="GO" id="GO:0032259">
    <property type="term" value="P:methylation"/>
    <property type="evidence" value="ECO:0007669"/>
    <property type="project" value="UniProtKB-KW"/>
</dbReference>
<dbReference type="Pfam" id="PF13489">
    <property type="entry name" value="Methyltransf_23"/>
    <property type="match status" value="1"/>
</dbReference>
<keyword evidence="2" id="KW-0808">Transferase</keyword>
<dbReference type="HOGENOM" id="CLU_010595_2_0_1"/>
<comment type="similarity">
    <text evidence="1">Belongs to the methyltransferase superfamily. LaeA methyltransferase family.</text>
</comment>
<reference evidence="2 3" key="1">
    <citation type="submission" date="2014-02" db="EMBL/GenBank/DDBJ databases">
        <title>The genome sequence of Colletotrichum fioriniae PJ7.</title>
        <authorList>
            <person name="Baroncelli R."/>
            <person name="Thon M.R."/>
        </authorList>
    </citation>
    <scope>NUCLEOTIDE SEQUENCE [LARGE SCALE GENOMIC DNA]</scope>
    <source>
        <strain evidence="2 3">PJ7</strain>
    </source>
</reference>
<keyword evidence="3" id="KW-1185">Reference proteome</keyword>
<dbReference type="EMBL" id="JARH01000773">
    <property type="protein sequence ID" value="EXF76954.1"/>
    <property type="molecule type" value="Genomic_DNA"/>
</dbReference>
<dbReference type="Proteomes" id="UP000020467">
    <property type="component" value="Unassembled WGS sequence"/>
</dbReference>
<dbReference type="SUPFAM" id="SSF53335">
    <property type="entry name" value="S-adenosyl-L-methionine-dependent methyltransferases"/>
    <property type="match status" value="1"/>
</dbReference>
<keyword evidence="2" id="KW-0489">Methyltransferase</keyword>
<comment type="caution">
    <text evidence="2">The sequence shown here is derived from an EMBL/GenBank/DDBJ whole genome shotgun (WGS) entry which is preliminary data.</text>
</comment>
<dbReference type="eggNOG" id="ENOG502QQMC">
    <property type="taxonomic scope" value="Eukaryota"/>
</dbReference>
<proteinExistence type="inferred from homology"/>
<dbReference type="CDD" id="cd02440">
    <property type="entry name" value="AdoMet_MTases"/>
    <property type="match status" value="1"/>
</dbReference>
<organism evidence="2 3">
    <name type="scientific">Colletotrichum fioriniae PJ7</name>
    <dbReference type="NCBI Taxonomy" id="1445577"/>
    <lineage>
        <taxon>Eukaryota</taxon>
        <taxon>Fungi</taxon>
        <taxon>Dikarya</taxon>
        <taxon>Ascomycota</taxon>
        <taxon>Pezizomycotina</taxon>
        <taxon>Sordariomycetes</taxon>
        <taxon>Hypocreomycetidae</taxon>
        <taxon>Glomerellales</taxon>
        <taxon>Glomerellaceae</taxon>
        <taxon>Colletotrichum</taxon>
        <taxon>Colletotrichum acutatum species complex</taxon>
    </lineage>
</organism>
<evidence type="ECO:0000256" key="1">
    <source>
        <dbReference type="ARBA" id="ARBA00038158"/>
    </source>
</evidence>
<dbReference type="AlphaFoldDB" id="A0A010RGL4"/>
<dbReference type="InterPro" id="IPR029063">
    <property type="entry name" value="SAM-dependent_MTases_sf"/>
</dbReference>
<gene>
    <name evidence="2" type="ORF">CFIO01_13370</name>
</gene>
<dbReference type="PANTHER" id="PTHR43591">
    <property type="entry name" value="METHYLTRANSFERASE"/>
    <property type="match status" value="1"/>
</dbReference>
<dbReference type="Gene3D" id="3.40.50.150">
    <property type="entry name" value="Vaccinia Virus protein VP39"/>
    <property type="match status" value="1"/>
</dbReference>
<dbReference type="PANTHER" id="PTHR43591:SF24">
    <property type="entry name" value="2-METHOXY-6-POLYPRENYL-1,4-BENZOQUINOL METHYLASE, MITOCHONDRIAL"/>
    <property type="match status" value="1"/>
</dbReference>
<protein>
    <submittedName>
        <fullName evidence="2">Methyltransferase domain-containing protein</fullName>
    </submittedName>
</protein>